<name>B6SGN3_MAIZE</name>
<evidence type="ECO:0000313" key="1">
    <source>
        <dbReference type="EMBL" id="ACG24016.1"/>
    </source>
</evidence>
<accession>B6SGN3</accession>
<sequence>MVGKEAGCILYIGVFLSLSSNVKQVHLLTKNG</sequence>
<proteinExistence type="evidence at transcript level"/>
<organism evidence="1">
    <name type="scientific">Zea mays</name>
    <name type="common">Maize</name>
    <dbReference type="NCBI Taxonomy" id="4577"/>
    <lineage>
        <taxon>Eukaryota</taxon>
        <taxon>Viridiplantae</taxon>
        <taxon>Streptophyta</taxon>
        <taxon>Embryophyta</taxon>
        <taxon>Tracheophyta</taxon>
        <taxon>Spermatophyta</taxon>
        <taxon>Magnoliopsida</taxon>
        <taxon>Liliopsida</taxon>
        <taxon>Poales</taxon>
        <taxon>Poaceae</taxon>
        <taxon>PACMAD clade</taxon>
        <taxon>Panicoideae</taxon>
        <taxon>Andropogonodae</taxon>
        <taxon>Andropogoneae</taxon>
        <taxon>Tripsacinae</taxon>
        <taxon>Zea</taxon>
    </lineage>
</organism>
<protein>
    <submittedName>
        <fullName evidence="1">Uncharacterized protein</fullName>
    </submittedName>
</protein>
<dbReference type="AlphaFoldDB" id="B6SGN3"/>
<dbReference type="EMBL" id="EU951898">
    <property type="protein sequence ID" value="ACG24016.1"/>
    <property type="molecule type" value="mRNA"/>
</dbReference>
<reference evidence="1" key="1">
    <citation type="journal article" date="2009" name="Plant Mol. Biol.">
        <title>Insights into corn genes derived from large-scale cDNA sequencing.</title>
        <authorList>
            <person name="Alexandrov N.N."/>
            <person name="Brover V.V."/>
            <person name="Freidin S."/>
            <person name="Troukhan M.E."/>
            <person name="Tatarinova T.V."/>
            <person name="Zhang H."/>
            <person name="Swaller T.J."/>
            <person name="Lu Y.P."/>
            <person name="Bouck J."/>
            <person name="Flavell R.B."/>
            <person name="Feldmann K.A."/>
        </authorList>
    </citation>
    <scope>NUCLEOTIDE SEQUENCE</scope>
</reference>